<protein>
    <submittedName>
        <fullName evidence="2">Uncharacterized protein</fullName>
    </submittedName>
</protein>
<comment type="caution">
    <text evidence="2">The sequence shown here is derived from an EMBL/GenBank/DDBJ whole genome shotgun (WGS) entry which is preliminary data.</text>
</comment>
<dbReference type="Proteomes" id="UP001642502">
    <property type="component" value="Unassembled WGS sequence"/>
</dbReference>
<sequence>MLLVRLLCWVTVAVASPYGVYNSSVHPFPPSIGRGGYHLPSGYNPTGVLPPTGILVSAPTSASTPMSTGDSMSNLATRNATVSMAERSLVNATVDGIVGLTSRKFRSKRRSIFNETGVSPVNLTSRNMSEPSLL</sequence>
<evidence type="ECO:0000313" key="2">
    <source>
        <dbReference type="EMBL" id="CAK7265703.1"/>
    </source>
</evidence>
<name>A0ABP0DBW0_9PEZI</name>
<evidence type="ECO:0000313" key="3">
    <source>
        <dbReference type="Proteomes" id="UP001642502"/>
    </source>
</evidence>
<accession>A0ABP0DBW0</accession>
<organism evidence="2 3">
    <name type="scientific">Sporothrix epigloea</name>
    <dbReference type="NCBI Taxonomy" id="1892477"/>
    <lineage>
        <taxon>Eukaryota</taxon>
        <taxon>Fungi</taxon>
        <taxon>Dikarya</taxon>
        <taxon>Ascomycota</taxon>
        <taxon>Pezizomycotina</taxon>
        <taxon>Sordariomycetes</taxon>
        <taxon>Sordariomycetidae</taxon>
        <taxon>Ophiostomatales</taxon>
        <taxon>Ophiostomataceae</taxon>
        <taxon>Sporothrix</taxon>
    </lineage>
</organism>
<feature type="chain" id="PRO_5045155386" evidence="1">
    <location>
        <begin position="16"/>
        <end position="134"/>
    </location>
</feature>
<evidence type="ECO:0000256" key="1">
    <source>
        <dbReference type="SAM" id="SignalP"/>
    </source>
</evidence>
<gene>
    <name evidence="2" type="ORF">SEPCBS119000_001653</name>
</gene>
<dbReference type="EMBL" id="CAWUON010000013">
    <property type="protein sequence ID" value="CAK7265703.1"/>
    <property type="molecule type" value="Genomic_DNA"/>
</dbReference>
<keyword evidence="1" id="KW-0732">Signal</keyword>
<feature type="signal peptide" evidence="1">
    <location>
        <begin position="1"/>
        <end position="15"/>
    </location>
</feature>
<reference evidence="2 3" key="1">
    <citation type="submission" date="2024-01" db="EMBL/GenBank/DDBJ databases">
        <authorList>
            <person name="Allen C."/>
            <person name="Tagirdzhanova G."/>
        </authorList>
    </citation>
    <scope>NUCLEOTIDE SEQUENCE [LARGE SCALE GENOMIC DNA]</scope>
    <source>
        <strain evidence="2 3">CBS 119000</strain>
    </source>
</reference>
<proteinExistence type="predicted"/>
<keyword evidence="3" id="KW-1185">Reference proteome</keyword>